<feature type="transmembrane region" description="Helical" evidence="8">
    <location>
        <begin position="323"/>
        <end position="340"/>
    </location>
</feature>
<comment type="subcellular location">
    <subcellularLocation>
        <location evidence="1">Cell membrane</location>
        <topology evidence="1">Multi-pass membrane protein</topology>
    </subcellularLocation>
</comment>
<dbReference type="GO" id="GO:0005886">
    <property type="term" value="C:plasma membrane"/>
    <property type="evidence" value="ECO:0007669"/>
    <property type="project" value="UniProtKB-SubCell"/>
</dbReference>
<keyword evidence="7 8" id="KW-0472">Membrane</keyword>
<evidence type="ECO:0000313" key="10">
    <source>
        <dbReference type="Proteomes" id="UP000318717"/>
    </source>
</evidence>
<dbReference type="CDD" id="cd06550">
    <property type="entry name" value="TM_ABC_iron-siderophores_like"/>
    <property type="match status" value="1"/>
</dbReference>
<organism evidence="9 10">
    <name type="scientific">Vibrio inusitatus NBRC 102082</name>
    <dbReference type="NCBI Taxonomy" id="1219070"/>
    <lineage>
        <taxon>Bacteria</taxon>
        <taxon>Pseudomonadati</taxon>
        <taxon>Pseudomonadota</taxon>
        <taxon>Gammaproteobacteria</taxon>
        <taxon>Vibrionales</taxon>
        <taxon>Vibrionaceae</taxon>
        <taxon>Vibrio</taxon>
    </lineage>
</organism>
<reference evidence="9 10" key="1">
    <citation type="submission" date="2019-06" db="EMBL/GenBank/DDBJ databases">
        <title>Whole genome shotgun sequence of Vibrio inusitatus NBRC 102082.</title>
        <authorList>
            <person name="Hosoyama A."/>
            <person name="Uohara A."/>
            <person name="Ohji S."/>
            <person name="Ichikawa N."/>
        </authorList>
    </citation>
    <scope>NUCLEOTIDE SEQUENCE [LARGE SCALE GENOMIC DNA]</scope>
    <source>
        <strain evidence="9 10">NBRC 102082</strain>
    </source>
</reference>
<comment type="similarity">
    <text evidence="2">Belongs to the binding-protein-dependent transport system permease family. FecCD subfamily.</text>
</comment>
<evidence type="ECO:0000256" key="1">
    <source>
        <dbReference type="ARBA" id="ARBA00004651"/>
    </source>
</evidence>
<feature type="transmembrane region" description="Helical" evidence="8">
    <location>
        <begin position="12"/>
        <end position="38"/>
    </location>
</feature>
<evidence type="ECO:0000256" key="4">
    <source>
        <dbReference type="ARBA" id="ARBA00022475"/>
    </source>
</evidence>
<feature type="transmembrane region" description="Helical" evidence="8">
    <location>
        <begin position="105"/>
        <end position="124"/>
    </location>
</feature>
<evidence type="ECO:0000256" key="8">
    <source>
        <dbReference type="SAM" id="Phobius"/>
    </source>
</evidence>
<feature type="transmembrane region" description="Helical" evidence="8">
    <location>
        <begin position="251"/>
        <end position="278"/>
    </location>
</feature>
<protein>
    <submittedName>
        <fullName evidence="9">Iron ABC transporter</fullName>
    </submittedName>
</protein>
<keyword evidence="4" id="KW-1003">Cell membrane</keyword>
<dbReference type="Gene3D" id="1.10.3470.10">
    <property type="entry name" value="ABC transporter involved in vitamin B12 uptake, BtuC"/>
    <property type="match status" value="1"/>
</dbReference>
<dbReference type="GO" id="GO:0022857">
    <property type="term" value="F:transmembrane transporter activity"/>
    <property type="evidence" value="ECO:0007669"/>
    <property type="project" value="InterPro"/>
</dbReference>
<dbReference type="EMBL" id="BJLF01000003">
    <property type="protein sequence ID" value="GEA50172.1"/>
    <property type="molecule type" value="Genomic_DNA"/>
</dbReference>
<dbReference type="InterPro" id="IPR037294">
    <property type="entry name" value="ABC_BtuC-like"/>
</dbReference>
<keyword evidence="6 8" id="KW-1133">Transmembrane helix</keyword>
<evidence type="ECO:0000256" key="7">
    <source>
        <dbReference type="ARBA" id="ARBA00023136"/>
    </source>
</evidence>
<feature type="transmembrane region" description="Helical" evidence="8">
    <location>
        <begin position="130"/>
        <end position="151"/>
    </location>
</feature>
<evidence type="ECO:0000256" key="3">
    <source>
        <dbReference type="ARBA" id="ARBA00022448"/>
    </source>
</evidence>
<dbReference type="PANTHER" id="PTHR30472">
    <property type="entry name" value="FERRIC ENTEROBACTIN TRANSPORT SYSTEM PERMEASE PROTEIN"/>
    <property type="match status" value="1"/>
</dbReference>
<evidence type="ECO:0000256" key="2">
    <source>
        <dbReference type="ARBA" id="ARBA00007935"/>
    </source>
</evidence>
<evidence type="ECO:0000256" key="5">
    <source>
        <dbReference type="ARBA" id="ARBA00022692"/>
    </source>
</evidence>
<feature type="transmembrane region" description="Helical" evidence="8">
    <location>
        <begin position="204"/>
        <end position="223"/>
    </location>
</feature>
<accession>A0A4Y3HTU2</accession>
<evidence type="ECO:0000256" key="6">
    <source>
        <dbReference type="ARBA" id="ARBA00022989"/>
    </source>
</evidence>
<keyword evidence="3" id="KW-0813">Transport</keyword>
<dbReference type="PANTHER" id="PTHR30472:SF25">
    <property type="entry name" value="ABC TRANSPORTER PERMEASE PROTEIN MJ0876-RELATED"/>
    <property type="match status" value="1"/>
</dbReference>
<dbReference type="OrthoDB" id="9055647at2"/>
<feature type="transmembrane region" description="Helical" evidence="8">
    <location>
        <begin position="160"/>
        <end position="184"/>
    </location>
</feature>
<keyword evidence="10" id="KW-1185">Reference proteome</keyword>
<dbReference type="GO" id="GO:0033214">
    <property type="term" value="P:siderophore-iron import into cell"/>
    <property type="evidence" value="ECO:0007669"/>
    <property type="project" value="TreeGrafter"/>
</dbReference>
<dbReference type="FunFam" id="1.10.3470.10:FF:000001">
    <property type="entry name" value="Vitamin B12 ABC transporter permease BtuC"/>
    <property type="match status" value="1"/>
</dbReference>
<dbReference type="Proteomes" id="UP000318717">
    <property type="component" value="Unassembled WGS sequence"/>
</dbReference>
<evidence type="ECO:0000313" key="9">
    <source>
        <dbReference type="EMBL" id="GEA50172.1"/>
    </source>
</evidence>
<comment type="caution">
    <text evidence="9">The sequence shown here is derived from an EMBL/GenBank/DDBJ whole genome shotgun (WGS) entry which is preliminary data.</text>
</comment>
<feature type="transmembrane region" description="Helical" evidence="8">
    <location>
        <begin position="290"/>
        <end position="311"/>
    </location>
</feature>
<sequence length="349" mass="37076">MIADSSLPKIRLYSYGSLLVLLLSIWFALTLGAVDIALSDLFAFLKLWLFEGQEFASEQYPTLSAIVVHIRLPRVVAAITAGSALALAGACTQGLFRNPLASPDVLGVSAGSSFGAVIAIATGLSLSNPLWTPVIASIGALACAMFVYVLAKNSGNGQTLYLILAGLALSSLLGGATLGVLLFARQYEVNQFVFWTMGGLEGRLWQHIAWPLPVIIVASVWLLKHASWLNTLSIGDEAAHGLGMNVQRSRFTLLLCASLLTAMSIAIAGPIGFIGLMVPHLVRMLTGANHISLLPLSALVGAILLLVCDLLGRYVIAPYEIKAGIITAVLGGLYFLWLVVRVQKQGRLL</sequence>
<dbReference type="AlphaFoldDB" id="A0A4Y3HTU2"/>
<dbReference type="Pfam" id="PF01032">
    <property type="entry name" value="FecCD"/>
    <property type="match status" value="1"/>
</dbReference>
<gene>
    <name evidence="9" type="primary">fecD</name>
    <name evidence="9" type="ORF">VIN01S_09760</name>
</gene>
<dbReference type="RefSeq" id="WP_141344557.1">
    <property type="nucleotide sequence ID" value="NZ_BJLF01000003.1"/>
</dbReference>
<feature type="transmembrane region" description="Helical" evidence="8">
    <location>
        <begin position="75"/>
        <end position="96"/>
    </location>
</feature>
<dbReference type="InterPro" id="IPR000522">
    <property type="entry name" value="ABC_transptr_permease_BtuC"/>
</dbReference>
<name>A0A4Y3HTU2_9VIBR</name>
<keyword evidence="5 8" id="KW-0812">Transmembrane</keyword>
<proteinExistence type="inferred from homology"/>
<dbReference type="SUPFAM" id="SSF81345">
    <property type="entry name" value="ABC transporter involved in vitamin B12 uptake, BtuC"/>
    <property type="match status" value="1"/>
</dbReference>